<dbReference type="HAMAP" id="MF_00454">
    <property type="entry name" value="FluC"/>
    <property type="match status" value="1"/>
</dbReference>
<evidence type="ECO:0000256" key="7">
    <source>
        <dbReference type="ARBA" id="ARBA00023136"/>
    </source>
</evidence>
<feature type="transmembrane region" description="Helical" evidence="11">
    <location>
        <begin position="71"/>
        <end position="92"/>
    </location>
</feature>
<comment type="similarity">
    <text evidence="9 11">Belongs to the fluoride channel Fluc/FEX (TC 1.A.43) family.</text>
</comment>
<comment type="subcellular location">
    <subcellularLocation>
        <location evidence="1 11">Cell membrane</location>
        <topology evidence="1 11">Multi-pass membrane protein</topology>
    </subcellularLocation>
</comment>
<keyword evidence="8 11" id="KW-0407">Ion channel</keyword>
<comment type="catalytic activity">
    <reaction evidence="10">
        <text>fluoride(in) = fluoride(out)</text>
        <dbReference type="Rhea" id="RHEA:76159"/>
        <dbReference type="ChEBI" id="CHEBI:17051"/>
    </reaction>
    <physiologicalReaction direction="left-to-right" evidence="10">
        <dbReference type="Rhea" id="RHEA:76160"/>
    </physiologicalReaction>
</comment>
<evidence type="ECO:0000256" key="3">
    <source>
        <dbReference type="ARBA" id="ARBA00022519"/>
    </source>
</evidence>
<dbReference type="Proteomes" id="UP000317835">
    <property type="component" value="Chromosome"/>
</dbReference>
<keyword evidence="11" id="KW-0813">Transport</keyword>
<sequence length="136" mass="14349">MNWPTKVLALGLGGALGANARYWLGLWIAGWSGLKFPWPTLLINVSGCFLLGLLASAFDRWRPSPTPGSEALTLLVLVGLLGGYTTFSTFALESLRLWHQAAWLRSLGYMTLSASLGFACAALGAAAGRALAGLLP</sequence>
<name>A0A518GUV7_9BACT</name>
<dbReference type="KEGG" id="tpla:ElP_02010"/>
<keyword evidence="6 11" id="KW-0406">Ion transport</keyword>
<keyword evidence="13" id="KW-1185">Reference proteome</keyword>
<evidence type="ECO:0000256" key="11">
    <source>
        <dbReference type="HAMAP-Rule" id="MF_00454"/>
    </source>
</evidence>
<keyword evidence="2 11" id="KW-1003">Cell membrane</keyword>
<dbReference type="RefSeq" id="WP_145266418.1">
    <property type="nucleotide sequence ID" value="NZ_CP036426.1"/>
</dbReference>
<gene>
    <name evidence="11" type="primary">fluC</name>
    <name evidence="11" type="synonym">crcB</name>
    <name evidence="12" type="ORF">ElP_02010</name>
</gene>
<keyword evidence="3" id="KW-0997">Cell inner membrane</keyword>
<dbReference type="GO" id="GO:0005886">
    <property type="term" value="C:plasma membrane"/>
    <property type="evidence" value="ECO:0007669"/>
    <property type="project" value="UniProtKB-SubCell"/>
</dbReference>
<evidence type="ECO:0000313" key="13">
    <source>
        <dbReference type="Proteomes" id="UP000317835"/>
    </source>
</evidence>
<feature type="binding site" evidence="11">
    <location>
        <position position="85"/>
    </location>
    <ligand>
        <name>Na(+)</name>
        <dbReference type="ChEBI" id="CHEBI:29101"/>
        <note>structural</note>
    </ligand>
</feature>
<feature type="binding site" evidence="11">
    <location>
        <position position="82"/>
    </location>
    <ligand>
        <name>Na(+)</name>
        <dbReference type="ChEBI" id="CHEBI:29101"/>
        <note>structural</note>
    </ligand>
</feature>
<dbReference type="PANTHER" id="PTHR28259">
    <property type="entry name" value="FLUORIDE EXPORT PROTEIN 1-RELATED"/>
    <property type="match status" value="1"/>
</dbReference>
<dbReference type="InterPro" id="IPR003691">
    <property type="entry name" value="FluC"/>
</dbReference>
<dbReference type="PANTHER" id="PTHR28259:SF1">
    <property type="entry name" value="FLUORIDE EXPORT PROTEIN 1-RELATED"/>
    <property type="match status" value="1"/>
</dbReference>
<feature type="transmembrane region" description="Helical" evidence="11">
    <location>
        <begin position="112"/>
        <end position="132"/>
    </location>
</feature>
<keyword evidence="4 11" id="KW-0812">Transmembrane</keyword>
<dbReference type="Pfam" id="PF02537">
    <property type="entry name" value="CRCB"/>
    <property type="match status" value="1"/>
</dbReference>
<evidence type="ECO:0000256" key="2">
    <source>
        <dbReference type="ARBA" id="ARBA00022475"/>
    </source>
</evidence>
<comment type="activity regulation">
    <text evidence="11">Na(+) is not transported, but it plays an essential structural role and its presence is essential for fluoride channel function.</text>
</comment>
<evidence type="ECO:0000256" key="4">
    <source>
        <dbReference type="ARBA" id="ARBA00022692"/>
    </source>
</evidence>
<dbReference type="GO" id="GO:0140114">
    <property type="term" value="P:cellular detoxification of fluoride"/>
    <property type="evidence" value="ECO:0007669"/>
    <property type="project" value="UniProtKB-UniRule"/>
</dbReference>
<accession>A0A518GUV7</accession>
<organism evidence="12 13">
    <name type="scientific">Tautonia plasticadhaerens</name>
    <dbReference type="NCBI Taxonomy" id="2527974"/>
    <lineage>
        <taxon>Bacteria</taxon>
        <taxon>Pseudomonadati</taxon>
        <taxon>Planctomycetota</taxon>
        <taxon>Planctomycetia</taxon>
        <taxon>Isosphaerales</taxon>
        <taxon>Isosphaeraceae</taxon>
        <taxon>Tautonia</taxon>
    </lineage>
</organism>
<keyword evidence="11" id="KW-0915">Sodium</keyword>
<feature type="transmembrane region" description="Helical" evidence="11">
    <location>
        <begin position="36"/>
        <end position="59"/>
    </location>
</feature>
<dbReference type="AlphaFoldDB" id="A0A518GUV7"/>
<evidence type="ECO:0000256" key="6">
    <source>
        <dbReference type="ARBA" id="ARBA00023065"/>
    </source>
</evidence>
<reference evidence="12 13" key="1">
    <citation type="submission" date="2019-02" db="EMBL/GenBank/DDBJ databases">
        <title>Deep-cultivation of Planctomycetes and their phenomic and genomic characterization uncovers novel biology.</title>
        <authorList>
            <person name="Wiegand S."/>
            <person name="Jogler M."/>
            <person name="Boedeker C."/>
            <person name="Pinto D."/>
            <person name="Vollmers J."/>
            <person name="Rivas-Marin E."/>
            <person name="Kohn T."/>
            <person name="Peeters S.H."/>
            <person name="Heuer A."/>
            <person name="Rast P."/>
            <person name="Oberbeckmann S."/>
            <person name="Bunk B."/>
            <person name="Jeske O."/>
            <person name="Meyerdierks A."/>
            <person name="Storesund J.E."/>
            <person name="Kallscheuer N."/>
            <person name="Luecker S."/>
            <person name="Lage O.M."/>
            <person name="Pohl T."/>
            <person name="Merkel B.J."/>
            <person name="Hornburger P."/>
            <person name="Mueller R.-W."/>
            <person name="Bruemmer F."/>
            <person name="Labrenz M."/>
            <person name="Spormann A.M."/>
            <person name="Op den Camp H."/>
            <person name="Overmann J."/>
            <person name="Amann R."/>
            <person name="Jetten M.S.M."/>
            <person name="Mascher T."/>
            <person name="Medema M.H."/>
            <person name="Devos D.P."/>
            <person name="Kaster A.-K."/>
            <person name="Ovreas L."/>
            <person name="Rohde M."/>
            <person name="Galperin M.Y."/>
            <person name="Jogler C."/>
        </authorList>
    </citation>
    <scope>NUCLEOTIDE SEQUENCE [LARGE SCALE GENOMIC DNA]</scope>
    <source>
        <strain evidence="12 13">ElP</strain>
    </source>
</reference>
<evidence type="ECO:0000256" key="8">
    <source>
        <dbReference type="ARBA" id="ARBA00023303"/>
    </source>
</evidence>
<dbReference type="GO" id="GO:0046872">
    <property type="term" value="F:metal ion binding"/>
    <property type="evidence" value="ECO:0007669"/>
    <property type="project" value="UniProtKB-KW"/>
</dbReference>
<dbReference type="OrthoDB" id="9815830at2"/>
<dbReference type="GO" id="GO:0062054">
    <property type="term" value="F:fluoride channel activity"/>
    <property type="evidence" value="ECO:0007669"/>
    <property type="project" value="UniProtKB-UniRule"/>
</dbReference>
<comment type="function">
    <text evidence="11">Fluoride-specific ion channel. Important for reducing fluoride concentration in the cell, thus reducing its toxicity.</text>
</comment>
<keyword evidence="11" id="KW-0479">Metal-binding</keyword>
<keyword evidence="5 11" id="KW-1133">Transmembrane helix</keyword>
<evidence type="ECO:0000256" key="1">
    <source>
        <dbReference type="ARBA" id="ARBA00004651"/>
    </source>
</evidence>
<evidence type="ECO:0000256" key="9">
    <source>
        <dbReference type="ARBA" id="ARBA00035120"/>
    </source>
</evidence>
<dbReference type="EMBL" id="CP036426">
    <property type="protein sequence ID" value="QDV32372.1"/>
    <property type="molecule type" value="Genomic_DNA"/>
</dbReference>
<evidence type="ECO:0000256" key="10">
    <source>
        <dbReference type="ARBA" id="ARBA00035585"/>
    </source>
</evidence>
<proteinExistence type="inferred from homology"/>
<evidence type="ECO:0000256" key="5">
    <source>
        <dbReference type="ARBA" id="ARBA00022989"/>
    </source>
</evidence>
<evidence type="ECO:0000313" key="12">
    <source>
        <dbReference type="EMBL" id="QDV32372.1"/>
    </source>
</evidence>
<protein>
    <recommendedName>
        <fullName evidence="11">Fluoride-specific ion channel FluC</fullName>
    </recommendedName>
</protein>
<keyword evidence="7 11" id="KW-0472">Membrane</keyword>
<dbReference type="NCBIfam" id="TIGR00494">
    <property type="entry name" value="crcB"/>
    <property type="match status" value="1"/>
</dbReference>